<protein>
    <recommendedName>
        <fullName evidence="2">histidine kinase</fullName>
        <ecNumber evidence="2">2.7.13.3</ecNumber>
    </recommendedName>
</protein>
<dbReference type="InterPro" id="IPR005467">
    <property type="entry name" value="His_kinase_dom"/>
</dbReference>
<evidence type="ECO:0000313" key="10">
    <source>
        <dbReference type="Proteomes" id="UP000609346"/>
    </source>
</evidence>
<keyword evidence="5" id="KW-0418">Kinase</keyword>
<evidence type="ECO:0000256" key="3">
    <source>
        <dbReference type="ARBA" id="ARBA00022679"/>
    </source>
</evidence>
<dbReference type="PRINTS" id="PR00344">
    <property type="entry name" value="BCTRLSENSOR"/>
</dbReference>
<dbReference type="SUPFAM" id="SSF55874">
    <property type="entry name" value="ATPase domain of HSP90 chaperone/DNA topoisomerase II/histidine kinase"/>
    <property type="match status" value="1"/>
</dbReference>
<reference evidence="9 10" key="1">
    <citation type="submission" date="2020-09" db="EMBL/GenBank/DDBJ databases">
        <title>Paenibacillus sp. strain PR3 16S rRNA gene Genome sequencing and assembly.</title>
        <authorList>
            <person name="Kim J."/>
        </authorList>
    </citation>
    <scope>NUCLEOTIDE SEQUENCE [LARGE SCALE GENOMIC DNA]</scope>
    <source>
        <strain evidence="9 10">PR3</strain>
    </source>
</reference>
<evidence type="ECO:0000313" key="9">
    <source>
        <dbReference type="EMBL" id="MBD3920536.1"/>
    </source>
</evidence>
<dbReference type="InterPro" id="IPR003594">
    <property type="entry name" value="HATPase_dom"/>
</dbReference>
<comment type="caution">
    <text evidence="9">The sequence shown here is derived from an EMBL/GenBank/DDBJ whole genome shotgun (WGS) entry which is preliminary data.</text>
</comment>
<dbReference type="EC" id="2.7.13.3" evidence="2"/>
<name>A0ABR8MYZ3_9BACL</name>
<dbReference type="CDD" id="cd00075">
    <property type="entry name" value="HATPase"/>
    <property type="match status" value="1"/>
</dbReference>
<feature type="domain" description="Histidine kinase" evidence="8">
    <location>
        <begin position="1"/>
        <end position="122"/>
    </location>
</feature>
<evidence type="ECO:0000256" key="4">
    <source>
        <dbReference type="ARBA" id="ARBA00022741"/>
    </source>
</evidence>
<gene>
    <name evidence="9" type="ORF">H8B09_17365</name>
</gene>
<dbReference type="Proteomes" id="UP000609346">
    <property type="component" value="Unassembled WGS sequence"/>
</dbReference>
<evidence type="ECO:0000259" key="8">
    <source>
        <dbReference type="PROSITE" id="PS50109"/>
    </source>
</evidence>
<dbReference type="Gene3D" id="3.30.565.10">
    <property type="entry name" value="Histidine kinase-like ATPase, C-terminal domain"/>
    <property type="match status" value="1"/>
</dbReference>
<dbReference type="RefSeq" id="WP_191204829.1">
    <property type="nucleotide sequence ID" value="NZ_JACXZA010000004.1"/>
</dbReference>
<accession>A0ABR8MYZ3</accession>
<evidence type="ECO:0000256" key="6">
    <source>
        <dbReference type="ARBA" id="ARBA00022840"/>
    </source>
</evidence>
<dbReference type="EMBL" id="JACXZA010000004">
    <property type="protein sequence ID" value="MBD3920536.1"/>
    <property type="molecule type" value="Genomic_DNA"/>
</dbReference>
<proteinExistence type="predicted"/>
<comment type="catalytic activity">
    <reaction evidence="1">
        <text>ATP + protein L-histidine = ADP + protein N-phospho-L-histidine.</text>
        <dbReference type="EC" id="2.7.13.3"/>
    </reaction>
</comment>
<dbReference type="Pfam" id="PF02518">
    <property type="entry name" value="HATPase_c"/>
    <property type="match status" value="1"/>
</dbReference>
<evidence type="ECO:0000256" key="1">
    <source>
        <dbReference type="ARBA" id="ARBA00000085"/>
    </source>
</evidence>
<dbReference type="SMART" id="SM00387">
    <property type="entry name" value="HATPase_c"/>
    <property type="match status" value="1"/>
</dbReference>
<evidence type="ECO:0000256" key="7">
    <source>
        <dbReference type="ARBA" id="ARBA00023012"/>
    </source>
</evidence>
<organism evidence="9 10">
    <name type="scientific">Paenibacillus terricola</name>
    <dbReference type="NCBI Taxonomy" id="2763503"/>
    <lineage>
        <taxon>Bacteria</taxon>
        <taxon>Bacillati</taxon>
        <taxon>Bacillota</taxon>
        <taxon>Bacilli</taxon>
        <taxon>Bacillales</taxon>
        <taxon>Paenibacillaceae</taxon>
        <taxon>Paenibacillus</taxon>
    </lineage>
</organism>
<dbReference type="PANTHER" id="PTHR43065:SF34">
    <property type="entry name" value="SPORULATION KINASE A"/>
    <property type="match status" value="1"/>
</dbReference>
<sequence length="125" mass="13512">MIQINVQPNVPDVLCDVNQIKQVLVNLMKNAIEAMPEGGALRIRIQEDKAKDVRIEIADEGIGIPKHVIERLGEPFYTTKESGTGLGLTVCFKIIQAHGGVLSLSSIPGQGAVAEIRLPSQDKQS</sequence>
<evidence type="ECO:0000256" key="2">
    <source>
        <dbReference type="ARBA" id="ARBA00012438"/>
    </source>
</evidence>
<keyword evidence="6" id="KW-0067">ATP-binding</keyword>
<keyword evidence="4" id="KW-0547">Nucleotide-binding</keyword>
<dbReference type="InterPro" id="IPR036890">
    <property type="entry name" value="HATPase_C_sf"/>
</dbReference>
<dbReference type="PROSITE" id="PS50109">
    <property type="entry name" value="HIS_KIN"/>
    <property type="match status" value="1"/>
</dbReference>
<keyword evidence="10" id="KW-1185">Reference proteome</keyword>
<evidence type="ECO:0000256" key="5">
    <source>
        <dbReference type="ARBA" id="ARBA00022777"/>
    </source>
</evidence>
<keyword evidence="7" id="KW-0902">Two-component regulatory system</keyword>
<dbReference type="InterPro" id="IPR004358">
    <property type="entry name" value="Sig_transdc_His_kin-like_C"/>
</dbReference>
<keyword evidence="3" id="KW-0808">Transferase</keyword>
<dbReference type="PANTHER" id="PTHR43065">
    <property type="entry name" value="SENSOR HISTIDINE KINASE"/>
    <property type="match status" value="1"/>
</dbReference>